<dbReference type="GO" id="GO:0000731">
    <property type="term" value="P:DNA synthesis involved in DNA repair"/>
    <property type="evidence" value="ECO:0007669"/>
    <property type="project" value="TreeGrafter"/>
</dbReference>
<evidence type="ECO:0000256" key="5">
    <source>
        <dbReference type="ARBA" id="ARBA00022705"/>
    </source>
</evidence>
<dbReference type="Gene3D" id="3.40.50.300">
    <property type="entry name" value="P-loop containing nucleotide triphosphate hydrolases"/>
    <property type="match status" value="1"/>
</dbReference>
<sequence>MFLSVSFYNFRNLKNDKIDLSAKEIFFVGKNGQGKSNILESLYYCAYGNSFRTHADSEIVKNGEKEFSIRSLYQENSGGMRSVNIFFVDGKKRIEKNGKQIRDRKELINTMPCILFCHDDLRFVEGQPADRRFFLDQSLSMYDVLYIDLSRRYRQALKNRNVLIKEKKFSMIEMYDIQLAQNGLEIQKQRKLALFKFNEIFTRLYEQVTEIDGVSISYEPSWKELDDGISSRIPNENEILDLLKKNREKDFLLGTTLSGPHRDKIQFLRNGKNFIPIASMGQRRLIALLLRVSQAVFYSQAIKEKPVLLMDDVLLELDPEKRQKITSLLPEYEQLFCTFLPGEPYERYKRSTTKIFHVEKGEWNEIEN</sequence>
<keyword evidence="4 9" id="KW-0963">Cytoplasm</keyword>
<dbReference type="NCBIfam" id="TIGR00611">
    <property type="entry name" value="recf"/>
    <property type="match status" value="1"/>
</dbReference>
<dbReference type="InterPro" id="IPR027417">
    <property type="entry name" value="P-loop_NTPase"/>
</dbReference>
<dbReference type="AlphaFoldDB" id="A0A650EP68"/>
<keyword evidence="8 9" id="KW-0238">DNA-binding</keyword>
<dbReference type="HAMAP" id="MF_00365">
    <property type="entry name" value="RecF"/>
    <property type="match status" value="1"/>
</dbReference>
<keyword evidence="5 9" id="KW-0235">DNA replication</keyword>
<protein>
    <recommendedName>
        <fullName evidence="3 9">DNA replication and repair protein RecF</fullName>
    </recommendedName>
</protein>
<keyword evidence="9 10" id="KW-0234">DNA repair</keyword>
<comment type="subcellular location">
    <subcellularLocation>
        <location evidence="1 9 10">Cytoplasm</location>
    </subcellularLocation>
</comment>
<keyword evidence="6 9" id="KW-0547">Nucleotide-binding</keyword>
<dbReference type="GO" id="GO:0005524">
    <property type="term" value="F:ATP binding"/>
    <property type="evidence" value="ECO:0007669"/>
    <property type="project" value="UniProtKB-UniRule"/>
</dbReference>
<dbReference type="GO" id="GO:0006260">
    <property type="term" value="P:DNA replication"/>
    <property type="evidence" value="ECO:0007669"/>
    <property type="project" value="UniProtKB-UniRule"/>
</dbReference>
<evidence type="ECO:0000313" key="12">
    <source>
        <dbReference type="EMBL" id="QGT51493.1"/>
    </source>
</evidence>
<proteinExistence type="inferred from homology"/>
<dbReference type="PANTHER" id="PTHR32182">
    <property type="entry name" value="DNA REPLICATION AND REPAIR PROTEIN RECF"/>
    <property type="match status" value="1"/>
</dbReference>
<feature type="domain" description="RecF/RecN/SMC N-terminal" evidence="11">
    <location>
        <begin position="6"/>
        <end position="361"/>
    </location>
</feature>
<dbReference type="GO" id="GO:0003697">
    <property type="term" value="F:single-stranded DNA binding"/>
    <property type="evidence" value="ECO:0007669"/>
    <property type="project" value="UniProtKB-UniRule"/>
</dbReference>
<evidence type="ECO:0000256" key="4">
    <source>
        <dbReference type="ARBA" id="ARBA00022490"/>
    </source>
</evidence>
<evidence type="ECO:0000256" key="6">
    <source>
        <dbReference type="ARBA" id="ARBA00022741"/>
    </source>
</evidence>
<comment type="function">
    <text evidence="9 10">The RecF protein is involved in DNA metabolism; it is required for DNA replication and normal SOS inducibility. RecF binds preferentially to single-stranded, linear DNA. It also seems to bind ATP.</text>
</comment>
<evidence type="ECO:0000259" key="11">
    <source>
        <dbReference type="Pfam" id="PF02463"/>
    </source>
</evidence>
<dbReference type="GO" id="GO:0006302">
    <property type="term" value="P:double-strand break repair"/>
    <property type="evidence" value="ECO:0007669"/>
    <property type="project" value="TreeGrafter"/>
</dbReference>
<dbReference type="GO" id="GO:0009432">
    <property type="term" value="P:SOS response"/>
    <property type="evidence" value="ECO:0007669"/>
    <property type="project" value="UniProtKB-UniRule"/>
</dbReference>
<evidence type="ECO:0000256" key="8">
    <source>
        <dbReference type="ARBA" id="ARBA00023125"/>
    </source>
</evidence>
<keyword evidence="9 10" id="KW-0227">DNA damage</keyword>
<dbReference type="PROSITE" id="PS00618">
    <property type="entry name" value="RECF_2"/>
    <property type="match status" value="1"/>
</dbReference>
<keyword evidence="7 9" id="KW-0067">ATP-binding</keyword>
<gene>
    <name evidence="9 12" type="primary">recF</name>
    <name evidence="12" type="ORF">Unknown280_1850</name>
</gene>
<organism evidence="12">
    <name type="scientific">uncultured Spirochaetaceae bacterium</name>
    <dbReference type="NCBI Taxonomy" id="201186"/>
    <lineage>
        <taxon>Bacteria</taxon>
        <taxon>Pseudomonadati</taxon>
        <taxon>Spirochaetota</taxon>
        <taxon>Spirochaetia</taxon>
        <taxon>Spirochaetales</taxon>
        <taxon>Spirochaetaceae</taxon>
        <taxon>environmental samples</taxon>
    </lineage>
</organism>
<comment type="similarity">
    <text evidence="2 9 10">Belongs to the RecF family.</text>
</comment>
<dbReference type="PANTHER" id="PTHR32182:SF0">
    <property type="entry name" value="DNA REPLICATION AND REPAIR PROTEIN RECF"/>
    <property type="match status" value="1"/>
</dbReference>
<dbReference type="Gene3D" id="1.20.1050.90">
    <property type="entry name" value="RecF/RecN/SMC, N-terminal domain"/>
    <property type="match status" value="1"/>
</dbReference>
<accession>A0A650EP68</accession>
<keyword evidence="9 10" id="KW-0742">SOS response</keyword>
<evidence type="ECO:0000256" key="7">
    <source>
        <dbReference type="ARBA" id="ARBA00022840"/>
    </source>
</evidence>
<evidence type="ECO:0000256" key="9">
    <source>
        <dbReference type="HAMAP-Rule" id="MF_00365"/>
    </source>
</evidence>
<evidence type="ECO:0000256" key="3">
    <source>
        <dbReference type="ARBA" id="ARBA00020170"/>
    </source>
</evidence>
<evidence type="ECO:0000256" key="2">
    <source>
        <dbReference type="ARBA" id="ARBA00008016"/>
    </source>
</evidence>
<reference evidence="12" key="1">
    <citation type="journal article" date="2020" name="J. ISSAAS">
        <title>Lactobacilli and other gastrointestinal microbiota of Peromyscus leucopus, reservoir host for agents of Lyme disease and other zoonoses in North America.</title>
        <authorList>
            <person name="Milovic A."/>
            <person name="Bassam K."/>
            <person name="Shao H."/>
            <person name="Chatzistamou I."/>
            <person name="Tufts D.M."/>
            <person name="Diuk-Wasser M."/>
            <person name="Barbour A.G."/>
        </authorList>
    </citation>
    <scope>NUCLEOTIDE SEQUENCE</scope>
    <source>
        <strain evidence="12">LL50</strain>
    </source>
</reference>
<dbReference type="Pfam" id="PF02463">
    <property type="entry name" value="SMC_N"/>
    <property type="match status" value="1"/>
</dbReference>
<dbReference type="EMBL" id="MN577574">
    <property type="protein sequence ID" value="QGT51493.1"/>
    <property type="molecule type" value="Genomic_DNA"/>
</dbReference>
<dbReference type="InterPro" id="IPR003395">
    <property type="entry name" value="RecF/RecN/SMC_N"/>
</dbReference>
<feature type="binding site" evidence="9">
    <location>
        <begin position="29"/>
        <end position="36"/>
    </location>
    <ligand>
        <name>ATP</name>
        <dbReference type="ChEBI" id="CHEBI:30616"/>
    </ligand>
</feature>
<dbReference type="InterPro" id="IPR042174">
    <property type="entry name" value="RecF_2"/>
</dbReference>
<name>A0A650EP68_9SPIO</name>
<evidence type="ECO:0000256" key="1">
    <source>
        <dbReference type="ARBA" id="ARBA00004496"/>
    </source>
</evidence>
<dbReference type="InterPro" id="IPR018078">
    <property type="entry name" value="DNA-binding_RecF_CS"/>
</dbReference>
<dbReference type="SUPFAM" id="SSF52540">
    <property type="entry name" value="P-loop containing nucleoside triphosphate hydrolases"/>
    <property type="match status" value="1"/>
</dbReference>
<dbReference type="GO" id="GO:0005737">
    <property type="term" value="C:cytoplasm"/>
    <property type="evidence" value="ECO:0007669"/>
    <property type="project" value="UniProtKB-SubCell"/>
</dbReference>
<dbReference type="InterPro" id="IPR001238">
    <property type="entry name" value="DNA-binding_RecF"/>
</dbReference>
<evidence type="ECO:0000256" key="10">
    <source>
        <dbReference type="RuleBase" id="RU000578"/>
    </source>
</evidence>